<feature type="region of interest" description="Disordered" evidence="1">
    <location>
        <begin position="1"/>
        <end position="24"/>
    </location>
</feature>
<dbReference type="Proteomes" id="UP000006512">
    <property type="component" value="Unassembled WGS sequence"/>
</dbReference>
<dbReference type="OrthoDB" id="7173904at2"/>
<organism evidence="2 3">
    <name type="scientific">Asticcacaulis biprosthecium C19</name>
    <dbReference type="NCBI Taxonomy" id="715226"/>
    <lineage>
        <taxon>Bacteria</taxon>
        <taxon>Pseudomonadati</taxon>
        <taxon>Pseudomonadota</taxon>
        <taxon>Alphaproteobacteria</taxon>
        <taxon>Caulobacterales</taxon>
        <taxon>Caulobacteraceae</taxon>
        <taxon>Asticcacaulis</taxon>
    </lineage>
</organism>
<evidence type="ECO:0000313" key="3">
    <source>
        <dbReference type="Proteomes" id="UP000006512"/>
    </source>
</evidence>
<protein>
    <submittedName>
        <fullName evidence="2">Uncharacterized protein</fullName>
    </submittedName>
</protein>
<keyword evidence="3" id="KW-1185">Reference proteome</keyword>
<dbReference type="STRING" id="715226.ABI_11980"/>
<dbReference type="AlphaFoldDB" id="F4QHM4"/>
<name>F4QHM4_9CAUL</name>
<dbReference type="HOGENOM" id="CLU_2535347_0_0_5"/>
<accession>F4QHM4</accession>
<evidence type="ECO:0000256" key="1">
    <source>
        <dbReference type="SAM" id="MobiDB-lite"/>
    </source>
</evidence>
<reference evidence="3" key="1">
    <citation type="submission" date="2011-03" db="EMBL/GenBank/DDBJ databases">
        <title>Draft genome sequence of Brevundimonas diminuta.</title>
        <authorList>
            <person name="Brown P.J.B."/>
            <person name="Buechlein A."/>
            <person name="Hemmerich C."/>
            <person name="Brun Y.V."/>
        </authorList>
    </citation>
    <scope>NUCLEOTIDE SEQUENCE [LARGE SCALE GENOMIC DNA]</scope>
    <source>
        <strain evidence="3">C19</strain>
    </source>
</reference>
<dbReference type="RefSeq" id="WP_006271942.1">
    <property type="nucleotide sequence ID" value="NZ_GL883077.1"/>
</dbReference>
<gene>
    <name evidence="2" type="ORF">ABI_11980</name>
</gene>
<dbReference type="EMBL" id="GL883077">
    <property type="protein sequence ID" value="EGF92761.1"/>
    <property type="molecule type" value="Genomic_DNA"/>
</dbReference>
<proteinExistence type="predicted"/>
<evidence type="ECO:0000313" key="2">
    <source>
        <dbReference type="EMBL" id="EGF92761.1"/>
    </source>
</evidence>
<sequence length="83" mass="8921">MKKQLDTGGSEPQSADASSTREERCGHASAAVYTYTQAAQISETMTQVLPHGGGEYYTAALEMRDAACDVAQKVKDLYNQQCG</sequence>